<dbReference type="Pfam" id="PF04681">
    <property type="entry name" value="Bys1"/>
    <property type="match status" value="1"/>
</dbReference>
<feature type="signal peptide" evidence="1">
    <location>
        <begin position="1"/>
        <end position="19"/>
    </location>
</feature>
<dbReference type="AlphaFoldDB" id="A0A1X7RGE8"/>
<protein>
    <recommendedName>
        <fullName evidence="4">Bys1 family protein</fullName>
    </recommendedName>
</protein>
<proteinExistence type="predicted"/>
<dbReference type="STRING" id="1276538.A0A1X7RGE8"/>
<keyword evidence="3" id="KW-1185">Reference proteome</keyword>
<evidence type="ECO:0000256" key="1">
    <source>
        <dbReference type="SAM" id="SignalP"/>
    </source>
</evidence>
<sequence length="150" mass="16092">MQPTSMLLTLLGLSTYTSASSLQINNYCTDSLWTTLTSPSQPFAEPFEIPSGVANISDISGSGNSLGVTFSKDYYAENTPKLVLGFTSVNGRLWWSLGDISGDPFKGKAFNVTTPDHDGKDVCGDAVGVDGENHNCEEGDFTLTFNPCFE</sequence>
<evidence type="ECO:0000313" key="2">
    <source>
        <dbReference type="EMBL" id="SMQ46498.1"/>
    </source>
</evidence>
<feature type="chain" id="PRO_5012937051" description="Bys1 family protein" evidence="1">
    <location>
        <begin position="20"/>
        <end position="150"/>
    </location>
</feature>
<dbReference type="Proteomes" id="UP000215127">
    <property type="component" value="Chromosome 1"/>
</dbReference>
<organism evidence="2 3">
    <name type="scientific">Zymoseptoria tritici (strain ST99CH_3D7)</name>
    <dbReference type="NCBI Taxonomy" id="1276538"/>
    <lineage>
        <taxon>Eukaryota</taxon>
        <taxon>Fungi</taxon>
        <taxon>Dikarya</taxon>
        <taxon>Ascomycota</taxon>
        <taxon>Pezizomycotina</taxon>
        <taxon>Dothideomycetes</taxon>
        <taxon>Dothideomycetidae</taxon>
        <taxon>Mycosphaerellales</taxon>
        <taxon>Mycosphaerellaceae</taxon>
        <taxon>Zymoseptoria</taxon>
    </lineage>
</organism>
<dbReference type="EMBL" id="LT853692">
    <property type="protein sequence ID" value="SMQ46498.1"/>
    <property type="molecule type" value="Genomic_DNA"/>
</dbReference>
<evidence type="ECO:0008006" key="4">
    <source>
        <dbReference type="Google" id="ProtNLM"/>
    </source>
</evidence>
<evidence type="ECO:0000313" key="3">
    <source>
        <dbReference type="Proteomes" id="UP000215127"/>
    </source>
</evidence>
<gene>
    <name evidence="2" type="ORF">ZT3D7_G1644</name>
</gene>
<dbReference type="InterPro" id="IPR006771">
    <property type="entry name" value="CetA-like"/>
</dbReference>
<reference evidence="2 3" key="1">
    <citation type="submission" date="2016-06" db="EMBL/GenBank/DDBJ databases">
        <authorList>
            <person name="Kjaerup R.B."/>
            <person name="Dalgaard T.S."/>
            <person name="Juul-Madsen H.R."/>
        </authorList>
    </citation>
    <scope>NUCLEOTIDE SEQUENCE [LARGE SCALE GENOMIC DNA]</scope>
</reference>
<keyword evidence="1" id="KW-0732">Signal</keyword>
<accession>A0A1X7RGE8</accession>
<name>A0A1X7RGE8_ZYMT9</name>